<comment type="caution">
    <text evidence="1">The sequence shown here is derived from an EMBL/GenBank/DDBJ whole genome shotgun (WGS) entry which is preliminary data.</text>
</comment>
<dbReference type="EMBL" id="JBHSSN010000004">
    <property type="protein sequence ID" value="MFC6322702.1"/>
    <property type="molecule type" value="Genomic_DNA"/>
</dbReference>
<gene>
    <name evidence="1" type="ORF">ACFP1F_02825</name>
</gene>
<evidence type="ECO:0000313" key="1">
    <source>
        <dbReference type="EMBL" id="MFC6322702.1"/>
    </source>
</evidence>
<keyword evidence="2" id="KW-1185">Reference proteome</keyword>
<protein>
    <recommendedName>
        <fullName evidence="3">DNA-directed RNA polymerase beta subunit</fullName>
    </recommendedName>
</protein>
<name>A0ABW1UUL5_9LACO</name>
<accession>A0ABW1UUL5</accession>
<sequence>MTEYDPDLVTRFLHEYHDRGMMKWNGFYLSDHTSKFNKMSKSNQIKRSRKHSEQMNEVEITRVINQAIIKKQTVKIELNIRNLDNEISEFIIGKIKGFVEDKLFIGHETVILEEIYSIHVKKQ</sequence>
<dbReference type="RefSeq" id="WP_125593242.1">
    <property type="nucleotide sequence ID" value="NZ_JBHSSN010000004.1"/>
</dbReference>
<evidence type="ECO:0000313" key="2">
    <source>
        <dbReference type="Proteomes" id="UP001596186"/>
    </source>
</evidence>
<proteinExistence type="predicted"/>
<evidence type="ECO:0008006" key="3">
    <source>
        <dbReference type="Google" id="ProtNLM"/>
    </source>
</evidence>
<dbReference type="Proteomes" id="UP001596186">
    <property type="component" value="Unassembled WGS sequence"/>
</dbReference>
<organism evidence="1 2">
    <name type="scientific">Companilactobacillus baiquanensis</name>
    <dbReference type="NCBI Taxonomy" id="2486005"/>
    <lineage>
        <taxon>Bacteria</taxon>
        <taxon>Bacillati</taxon>
        <taxon>Bacillota</taxon>
        <taxon>Bacilli</taxon>
        <taxon>Lactobacillales</taxon>
        <taxon>Lactobacillaceae</taxon>
        <taxon>Companilactobacillus</taxon>
    </lineage>
</organism>
<reference evidence="2" key="1">
    <citation type="journal article" date="2019" name="Int. J. Syst. Evol. Microbiol.">
        <title>The Global Catalogue of Microorganisms (GCM) 10K type strain sequencing project: providing services to taxonomists for standard genome sequencing and annotation.</title>
        <authorList>
            <consortium name="The Broad Institute Genomics Platform"/>
            <consortium name="The Broad Institute Genome Sequencing Center for Infectious Disease"/>
            <person name="Wu L."/>
            <person name="Ma J."/>
        </authorList>
    </citation>
    <scope>NUCLEOTIDE SEQUENCE [LARGE SCALE GENOMIC DNA]</scope>
    <source>
        <strain evidence="2">CCM 8895</strain>
    </source>
</reference>